<dbReference type="EMBL" id="FXBB01000028">
    <property type="protein sequence ID" value="SMG40846.1"/>
    <property type="molecule type" value="Genomic_DNA"/>
</dbReference>
<dbReference type="Proteomes" id="UP000193355">
    <property type="component" value="Unassembled WGS sequence"/>
</dbReference>
<evidence type="ECO:0000259" key="1">
    <source>
        <dbReference type="Pfam" id="PF12728"/>
    </source>
</evidence>
<name>A0A1X7KHP5_9BACT</name>
<dbReference type="STRING" id="561720.SAMN06275492_12831"/>
<reference evidence="3" key="1">
    <citation type="submission" date="2017-04" db="EMBL/GenBank/DDBJ databases">
        <authorList>
            <person name="Varghese N."/>
            <person name="Submissions S."/>
        </authorList>
    </citation>
    <scope>NUCLEOTIDE SEQUENCE [LARGE SCALE GENOMIC DNA]</scope>
    <source>
        <strain evidence="3">USBA 82</strain>
    </source>
</reference>
<sequence>MGLDAALSETMKDVLMPQFEALLSEMQVMKEAIDSLRQEIDFIRHPDRIIKKKEAAELLGVCSREIERMVARGDLPQMKLNGNKNSPALFYRMDVLRLLKVPEPNRDITQRR</sequence>
<evidence type="ECO:0000313" key="3">
    <source>
        <dbReference type="Proteomes" id="UP000193355"/>
    </source>
</evidence>
<evidence type="ECO:0000313" key="2">
    <source>
        <dbReference type="EMBL" id="SMG40846.1"/>
    </source>
</evidence>
<keyword evidence="3" id="KW-1185">Reference proteome</keyword>
<organism evidence="2 3">
    <name type="scientific">Dethiosulfovibrio salsuginis</name>
    <dbReference type="NCBI Taxonomy" id="561720"/>
    <lineage>
        <taxon>Bacteria</taxon>
        <taxon>Thermotogati</taxon>
        <taxon>Synergistota</taxon>
        <taxon>Synergistia</taxon>
        <taxon>Synergistales</taxon>
        <taxon>Dethiosulfovibrionaceae</taxon>
        <taxon>Dethiosulfovibrio</taxon>
    </lineage>
</organism>
<dbReference type="RefSeq" id="WP_085545190.1">
    <property type="nucleotide sequence ID" value="NZ_FXBB01000028.1"/>
</dbReference>
<dbReference type="Pfam" id="PF12728">
    <property type="entry name" value="HTH_17"/>
    <property type="match status" value="1"/>
</dbReference>
<accession>A0A1X7KHP5</accession>
<dbReference type="AlphaFoldDB" id="A0A1X7KHP5"/>
<proteinExistence type="predicted"/>
<feature type="domain" description="Helix-turn-helix" evidence="1">
    <location>
        <begin position="53"/>
        <end position="99"/>
    </location>
</feature>
<dbReference type="InterPro" id="IPR041657">
    <property type="entry name" value="HTH_17"/>
</dbReference>
<gene>
    <name evidence="2" type="ORF">SAMN06275492_12831</name>
</gene>
<protein>
    <submittedName>
        <fullName evidence="2">DNA binding domain-containing protein, excisionase family</fullName>
    </submittedName>
</protein>